<protein>
    <submittedName>
        <fullName evidence="1">Uncharacterized protein</fullName>
    </submittedName>
</protein>
<dbReference type="EMBL" id="LAZR01031656">
    <property type="protein sequence ID" value="KKL53097.1"/>
    <property type="molecule type" value="Genomic_DNA"/>
</dbReference>
<dbReference type="Gene3D" id="2.60.120.1110">
    <property type="match status" value="1"/>
</dbReference>
<gene>
    <name evidence="1" type="ORF">LCGC14_2278850</name>
</gene>
<sequence length="139" mass="14597">MYLDNDLLLSDEQDIGAGGGTAVSTNTIDLTAARKIWHGRSIFLVFIIDETFLTSTSINFQVVTDTVEGLGSPTIQLETGAITIGSLTAGRIPIVLPLGSAIGTTERYMGARYVEAGSSSTAGKITAFVALDYTSNMVS</sequence>
<name>A0A0F9FPV2_9ZZZZ</name>
<comment type="caution">
    <text evidence="1">The sequence shown here is derived from an EMBL/GenBank/DDBJ whole genome shotgun (WGS) entry which is preliminary data.</text>
</comment>
<dbReference type="InterPro" id="IPR048922">
    <property type="entry name" value="Bbp16"/>
</dbReference>
<accession>A0A0F9FPV2</accession>
<evidence type="ECO:0000313" key="1">
    <source>
        <dbReference type="EMBL" id="KKL53097.1"/>
    </source>
</evidence>
<reference evidence="1" key="1">
    <citation type="journal article" date="2015" name="Nature">
        <title>Complex archaea that bridge the gap between prokaryotes and eukaryotes.</title>
        <authorList>
            <person name="Spang A."/>
            <person name="Saw J.H."/>
            <person name="Jorgensen S.L."/>
            <person name="Zaremba-Niedzwiedzka K."/>
            <person name="Martijn J."/>
            <person name="Lind A.E."/>
            <person name="van Eijk R."/>
            <person name="Schleper C."/>
            <person name="Guy L."/>
            <person name="Ettema T.J."/>
        </authorList>
    </citation>
    <scope>NUCLEOTIDE SEQUENCE</scope>
</reference>
<proteinExistence type="predicted"/>
<dbReference type="AlphaFoldDB" id="A0A0F9FPV2"/>
<organism evidence="1">
    <name type="scientific">marine sediment metagenome</name>
    <dbReference type="NCBI Taxonomy" id="412755"/>
    <lineage>
        <taxon>unclassified sequences</taxon>
        <taxon>metagenomes</taxon>
        <taxon>ecological metagenomes</taxon>
    </lineage>
</organism>
<dbReference type="Pfam" id="PF21190">
    <property type="entry name" value="Bbp16"/>
    <property type="match status" value="1"/>
</dbReference>